<feature type="non-terminal residue" evidence="11">
    <location>
        <position position="1"/>
    </location>
</feature>
<evidence type="ECO:0000256" key="2">
    <source>
        <dbReference type="ARBA" id="ARBA00004922"/>
    </source>
</evidence>
<reference evidence="11" key="1">
    <citation type="journal article" date="2021" name="J Fungi (Basel)">
        <title>Virulence traits and population genomics of the black yeast Aureobasidium melanogenum.</title>
        <authorList>
            <person name="Cernosa A."/>
            <person name="Sun X."/>
            <person name="Gostincar C."/>
            <person name="Fang C."/>
            <person name="Gunde-Cimerman N."/>
            <person name="Song Z."/>
        </authorList>
    </citation>
    <scope>NUCLEOTIDE SEQUENCE</scope>
    <source>
        <strain evidence="11">EXF-9298</strain>
    </source>
</reference>
<evidence type="ECO:0000256" key="6">
    <source>
        <dbReference type="ARBA" id="ARBA00022692"/>
    </source>
</evidence>
<evidence type="ECO:0000256" key="1">
    <source>
        <dbReference type="ARBA" id="ARBA00004127"/>
    </source>
</evidence>
<protein>
    <submittedName>
        <fullName evidence="11">Dolichyl-phosphate-mannose-protein mannosyltransferase 1</fullName>
    </submittedName>
</protein>
<evidence type="ECO:0000256" key="4">
    <source>
        <dbReference type="ARBA" id="ARBA00022676"/>
    </source>
</evidence>
<keyword evidence="6 9" id="KW-0812">Transmembrane</keyword>
<feature type="transmembrane region" description="Helical" evidence="9">
    <location>
        <begin position="89"/>
        <end position="107"/>
    </location>
</feature>
<feature type="transmembrane region" description="Helical" evidence="9">
    <location>
        <begin position="178"/>
        <end position="199"/>
    </location>
</feature>
<accession>A0A9P8F031</accession>
<organism evidence="11 12">
    <name type="scientific">Aureobasidium melanogenum</name>
    <name type="common">Aureobasidium pullulans var. melanogenum</name>
    <dbReference type="NCBI Taxonomy" id="46634"/>
    <lineage>
        <taxon>Eukaryota</taxon>
        <taxon>Fungi</taxon>
        <taxon>Dikarya</taxon>
        <taxon>Ascomycota</taxon>
        <taxon>Pezizomycotina</taxon>
        <taxon>Dothideomycetes</taxon>
        <taxon>Dothideomycetidae</taxon>
        <taxon>Dothideales</taxon>
        <taxon>Saccotheciaceae</taxon>
        <taxon>Aureobasidium</taxon>
    </lineage>
</organism>
<sequence>MANRAAKSPARQPNTKAIAKPTGFASEGVENYDVSTLKSNDWLICGALSVVALFVRLFRISQPTSVVFDEVHFGGFASKYIKGKFFMDVHPPLAKLLITLAGWLAGFDGEFDFKDIGKDYIEPGVPYVSMRLLPALMGVLTIPIMFMTLKASGCKTTTATMGAGLILFENGLVTQSRLILLDSPLVIFTALTIFAWTSFT</sequence>
<comment type="caution">
    <text evidence="11">The sequence shown here is derived from an EMBL/GenBank/DDBJ whole genome shotgun (WGS) entry which is preliminary data.</text>
</comment>
<evidence type="ECO:0000259" key="10">
    <source>
        <dbReference type="Pfam" id="PF02366"/>
    </source>
</evidence>
<evidence type="ECO:0000256" key="9">
    <source>
        <dbReference type="SAM" id="Phobius"/>
    </source>
</evidence>
<comment type="pathway">
    <text evidence="2">Protein modification; protein glycosylation.</text>
</comment>
<keyword evidence="8 9" id="KW-0472">Membrane</keyword>
<keyword evidence="12" id="KW-1185">Reference proteome</keyword>
<feature type="domain" description="ArnT-like N-terminal" evidence="10">
    <location>
        <begin position="48"/>
        <end position="199"/>
    </location>
</feature>
<dbReference type="PANTHER" id="PTHR10050">
    <property type="entry name" value="DOLICHYL-PHOSPHATE-MANNOSE--PROTEIN MANNOSYLTRANSFERASE"/>
    <property type="match status" value="1"/>
</dbReference>
<proteinExistence type="inferred from homology"/>
<keyword evidence="4 11" id="KW-0328">Glycosyltransferase</keyword>
<evidence type="ECO:0000256" key="5">
    <source>
        <dbReference type="ARBA" id="ARBA00022679"/>
    </source>
</evidence>
<dbReference type="InterPro" id="IPR027005">
    <property type="entry name" value="PMT-like"/>
</dbReference>
<dbReference type="Pfam" id="PF02366">
    <property type="entry name" value="PMT"/>
    <property type="match status" value="1"/>
</dbReference>
<evidence type="ECO:0000313" key="11">
    <source>
        <dbReference type="EMBL" id="KAG9920267.1"/>
    </source>
</evidence>
<evidence type="ECO:0000256" key="3">
    <source>
        <dbReference type="ARBA" id="ARBA00007222"/>
    </source>
</evidence>
<gene>
    <name evidence="11" type="ORF">KCU98_g22368</name>
</gene>
<dbReference type="AlphaFoldDB" id="A0A9P8F031"/>
<comment type="similarity">
    <text evidence="3">Belongs to the glycosyltransferase 39 family.</text>
</comment>
<dbReference type="GO" id="GO:0016020">
    <property type="term" value="C:membrane"/>
    <property type="evidence" value="ECO:0007669"/>
    <property type="project" value="InterPro"/>
</dbReference>
<feature type="transmembrane region" description="Helical" evidence="9">
    <location>
        <begin position="127"/>
        <end position="146"/>
    </location>
</feature>
<reference evidence="11" key="2">
    <citation type="submission" date="2021-08" db="EMBL/GenBank/DDBJ databases">
        <authorList>
            <person name="Gostincar C."/>
            <person name="Sun X."/>
            <person name="Song Z."/>
            <person name="Gunde-Cimerman N."/>
        </authorList>
    </citation>
    <scope>NUCLEOTIDE SEQUENCE</scope>
    <source>
        <strain evidence="11">EXF-9298</strain>
    </source>
</reference>
<keyword evidence="5" id="KW-0808">Transferase</keyword>
<name>A0A9P8F031_AURME</name>
<evidence type="ECO:0000256" key="8">
    <source>
        <dbReference type="ARBA" id="ARBA00023136"/>
    </source>
</evidence>
<dbReference type="GO" id="GO:0004169">
    <property type="term" value="F:dolichyl-phosphate-mannose-protein mannosyltransferase activity"/>
    <property type="evidence" value="ECO:0007669"/>
    <property type="project" value="TreeGrafter"/>
</dbReference>
<dbReference type="PANTHER" id="PTHR10050:SF50">
    <property type="entry name" value="DOLICHYL-PHOSPHATE-MANNOSE--PROTEIN MANNOSYLTRANSFERASE 1-RELATED"/>
    <property type="match status" value="1"/>
</dbReference>
<dbReference type="GO" id="GO:0005783">
    <property type="term" value="C:endoplasmic reticulum"/>
    <property type="evidence" value="ECO:0007669"/>
    <property type="project" value="TreeGrafter"/>
</dbReference>
<dbReference type="EMBL" id="JAHFXS010008569">
    <property type="protein sequence ID" value="KAG9920267.1"/>
    <property type="molecule type" value="Genomic_DNA"/>
</dbReference>
<keyword evidence="7 9" id="KW-1133">Transmembrane helix</keyword>
<evidence type="ECO:0000256" key="7">
    <source>
        <dbReference type="ARBA" id="ARBA00022989"/>
    </source>
</evidence>
<evidence type="ECO:0000313" key="12">
    <source>
        <dbReference type="Proteomes" id="UP000729357"/>
    </source>
</evidence>
<comment type="subcellular location">
    <subcellularLocation>
        <location evidence="1">Endomembrane system</location>
        <topology evidence="1">Multi-pass membrane protein</topology>
    </subcellularLocation>
</comment>
<dbReference type="Proteomes" id="UP000729357">
    <property type="component" value="Unassembled WGS sequence"/>
</dbReference>
<dbReference type="InterPro" id="IPR003342">
    <property type="entry name" value="ArnT-like_N"/>
</dbReference>